<dbReference type="InterPro" id="IPR039894">
    <property type="entry name" value="Pus10-like"/>
</dbReference>
<protein>
    <recommendedName>
        <fullName evidence="2">tRNA pseudouridine(55) synthase</fullName>
        <ecNumber evidence="2">5.4.99.25</ecNumber>
    </recommendedName>
    <alternativeName>
        <fullName evidence="7">tRNA pseudouridine 55 synthase</fullName>
    </alternativeName>
    <alternativeName>
        <fullName evidence="5">tRNA pseudouridylate synthase</fullName>
    </alternativeName>
    <alternativeName>
        <fullName evidence="6">tRNA-uridine isomerase</fullName>
    </alternativeName>
</protein>
<dbReference type="EC" id="5.4.99.25" evidence="2"/>
<dbReference type="Pfam" id="PF21237">
    <property type="entry name" value="Pus10_N_euk"/>
    <property type="match status" value="1"/>
</dbReference>
<evidence type="ECO:0000256" key="6">
    <source>
        <dbReference type="ARBA" id="ARBA00079393"/>
    </source>
</evidence>
<reference evidence="11" key="3">
    <citation type="submission" date="2020-05" db="UniProtKB">
        <authorList>
            <consortium name="EnsemblMetazoa"/>
        </authorList>
    </citation>
    <scope>IDENTIFICATION</scope>
    <source>
        <strain evidence="11">Jacobina</strain>
    </source>
</reference>
<evidence type="ECO:0000313" key="12">
    <source>
        <dbReference type="Proteomes" id="UP000092461"/>
    </source>
</evidence>
<dbReference type="Pfam" id="PF21238">
    <property type="entry name" value="Pus10_C"/>
    <property type="match status" value="1"/>
</dbReference>
<dbReference type="VEuPathDB" id="VectorBase:LLONM1_000466"/>
<evidence type="ECO:0000256" key="3">
    <source>
        <dbReference type="ARBA" id="ARBA00022694"/>
    </source>
</evidence>
<dbReference type="VEuPathDB" id="VectorBase:LLOJ009504"/>
<dbReference type="EnsemblMetazoa" id="LLOJ009504-RA">
    <property type="protein sequence ID" value="LLOJ009504-PA"/>
    <property type="gene ID" value="LLOJ009504"/>
</dbReference>
<dbReference type="GO" id="GO:0031119">
    <property type="term" value="P:tRNA pseudouridine synthesis"/>
    <property type="evidence" value="ECO:0007669"/>
    <property type="project" value="TreeGrafter"/>
</dbReference>
<proteinExistence type="inferred from homology"/>
<keyword evidence="12" id="KW-1185">Reference proteome</keyword>
<evidence type="ECO:0000256" key="4">
    <source>
        <dbReference type="ARBA" id="ARBA00023235"/>
    </source>
</evidence>
<evidence type="ECO:0000313" key="11">
    <source>
        <dbReference type="EnsemblMetazoa" id="LLOJ009504-PA"/>
    </source>
</evidence>
<evidence type="ECO:0000259" key="8">
    <source>
        <dbReference type="Pfam" id="PF21237"/>
    </source>
</evidence>
<dbReference type="InterPro" id="IPR048742">
    <property type="entry name" value="Pus10_N_euk"/>
</dbReference>
<evidence type="ECO:0000256" key="5">
    <source>
        <dbReference type="ARBA" id="ARBA00075270"/>
    </source>
</evidence>
<dbReference type="Gene3D" id="3.30.70.2510">
    <property type="match status" value="1"/>
</dbReference>
<reference evidence="10" key="2">
    <citation type="journal article" date="2020" name="BMC">
        <title>Leishmania infection induces a limited differential gene expression in the sand fly midgut.</title>
        <authorList>
            <person name="Coutinho-Abreu I.V."/>
            <person name="Serafim T.D."/>
            <person name="Meneses C."/>
            <person name="Kamhawi S."/>
            <person name="Oliveira F."/>
            <person name="Valenzuela J.G."/>
        </authorList>
    </citation>
    <scope>NUCLEOTIDE SEQUENCE</scope>
    <source>
        <strain evidence="10">Jacobina</strain>
        <tissue evidence="10">Midgut</tissue>
    </source>
</reference>
<comment type="similarity">
    <text evidence="1">Belongs to the pseudouridine synthase Pus10 family.</text>
</comment>
<dbReference type="PANTHER" id="PTHR21568:SF0">
    <property type="entry name" value="TRNA PSEUDOURIDINE SYNTHASE PUS10"/>
    <property type="match status" value="1"/>
</dbReference>
<evidence type="ECO:0000256" key="2">
    <source>
        <dbReference type="ARBA" id="ARBA00012787"/>
    </source>
</evidence>
<dbReference type="PANTHER" id="PTHR21568">
    <property type="entry name" value="TRNA PSEUDOURIDINE SYNTHASE PUS10"/>
    <property type="match status" value="1"/>
</dbReference>
<dbReference type="FunFam" id="3.30.70.3190:FF:000001">
    <property type="entry name" value="tRNA pseudouridine synthase Pus10"/>
    <property type="match status" value="1"/>
</dbReference>
<evidence type="ECO:0000256" key="7">
    <source>
        <dbReference type="ARBA" id="ARBA00083669"/>
    </source>
</evidence>
<dbReference type="Proteomes" id="UP000092461">
    <property type="component" value="Unassembled WGS sequence"/>
</dbReference>
<keyword evidence="3" id="KW-0819">tRNA processing</keyword>
<dbReference type="EMBL" id="GITU01007035">
    <property type="protein sequence ID" value="MBC1175738.1"/>
    <property type="molecule type" value="Transcribed_RNA"/>
</dbReference>
<reference evidence="12" key="1">
    <citation type="submission" date="2012-05" db="EMBL/GenBank/DDBJ databases">
        <title>Whole Genome Assembly of Lutzomyia longipalpis.</title>
        <authorList>
            <person name="Richards S."/>
            <person name="Qu C."/>
            <person name="Dillon R."/>
            <person name="Worley K."/>
            <person name="Scherer S."/>
            <person name="Batterton M."/>
            <person name="Taylor A."/>
            <person name="Hawes A."/>
            <person name="Hernandez B."/>
            <person name="Kovar C."/>
            <person name="Mandapat C."/>
            <person name="Pham C."/>
            <person name="Qu C."/>
            <person name="Jing C."/>
            <person name="Bess C."/>
            <person name="Bandaranaike D."/>
            <person name="Ngo D."/>
            <person name="Ongeri F."/>
            <person name="Arias F."/>
            <person name="Lara F."/>
            <person name="Weissenberger G."/>
            <person name="Kamau G."/>
            <person name="Han H."/>
            <person name="Shen H."/>
            <person name="Dinh H."/>
            <person name="Khalil I."/>
            <person name="Jones J."/>
            <person name="Shafer J."/>
            <person name="Jayaseelan J."/>
            <person name="Quiroz J."/>
            <person name="Blankenburg K."/>
            <person name="Nguyen L."/>
            <person name="Jackson L."/>
            <person name="Francisco L."/>
            <person name="Tang L.-Y."/>
            <person name="Pu L.-L."/>
            <person name="Perales L."/>
            <person name="Lorensuhewa L."/>
            <person name="Munidasa M."/>
            <person name="Coyle M."/>
            <person name="Taylor M."/>
            <person name="Puazo M."/>
            <person name="Firestine M."/>
            <person name="Scheel M."/>
            <person name="Javaid M."/>
            <person name="Wang M."/>
            <person name="Li M."/>
            <person name="Tabassum N."/>
            <person name="Saada N."/>
            <person name="Osuji N."/>
            <person name="Aqrawi P."/>
            <person name="Fu Q."/>
            <person name="Thornton R."/>
            <person name="Raj R."/>
            <person name="Goodspeed R."/>
            <person name="Mata R."/>
            <person name="Najjar R."/>
            <person name="Gubbala S."/>
            <person name="Lee S."/>
            <person name="Denson S."/>
            <person name="Patil S."/>
            <person name="Macmil S."/>
            <person name="Qi S."/>
            <person name="Matskevitch T."/>
            <person name="Palculict T."/>
            <person name="Mathew T."/>
            <person name="Vee V."/>
            <person name="Velamala V."/>
            <person name="Korchina V."/>
            <person name="Cai W."/>
            <person name="Liu W."/>
            <person name="Dai W."/>
            <person name="Zou X."/>
            <person name="Zhu Y."/>
            <person name="Zhang Y."/>
            <person name="Wu Y.-Q."/>
            <person name="Xin Y."/>
            <person name="Nazarath L."/>
            <person name="Kovar C."/>
            <person name="Han Y."/>
            <person name="Muzny D."/>
            <person name="Gibbs R."/>
        </authorList>
    </citation>
    <scope>NUCLEOTIDE SEQUENCE [LARGE SCALE GENOMIC DNA]</scope>
    <source>
        <strain evidence="12">Jacobina</strain>
    </source>
</reference>
<accession>A0A1B0CWW9</accession>
<feature type="domain" description="Pus10-like C-terminal" evidence="9">
    <location>
        <begin position="244"/>
        <end position="481"/>
    </location>
</feature>
<evidence type="ECO:0000313" key="10">
    <source>
        <dbReference type="EMBL" id="MBC1175738.1"/>
    </source>
</evidence>
<keyword evidence="4" id="KW-0413">Isomerase</keyword>
<dbReference type="Gene3D" id="3.30.70.3190">
    <property type="match status" value="1"/>
</dbReference>
<feature type="domain" description="Pus10 N-terminal eukaryotes" evidence="8">
    <location>
        <begin position="62"/>
        <end position="207"/>
    </location>
</feature>
<dbReference type="EMBL" id="AJWK01032941">
    <property type="status" value="NOT_ANNOTATED_CDS"/>
    <property type="molecule type" value="Genomic_DNA"/>
</dbReference>
<dbReference type="AlphaFoldDB" id="A0A1B0CWW9"/>
<dbReference type="InterPro" id="IPR020103">
    <property type="entry name" value="PsdUridine_synth_cat_dom_sf"/>
</dbReference>
<evidence type="ECO:0000256" key="1">
    <source>
        <dbReference type="ARBA" id="ARBA00009652"/>
    </source>
</evidence>
<dbReference type="GO" id="GO:0160148">
    <property type="term" value="F:tRNA pseudouridine(55) synthase activity"/>
    <property type="evidence" value="ECO:0007669"/>
    <property type="project" value="UniProtKB-EC"/>
</dbReference>
<dbReference type="SUPFAM" id="SSF55120">
    <property type="entry name" value="Pseudouridine synthase"/>
    <property type="match status" value="1"/>
</dbReference>
<name>A0A1B0CWW9_LUTLO</name>
<organism evidence="11 12">
    <name type="scientific">Lutzomyia longipalpis</name>
    <name type="common">Sand fly</name>
    <dbReference type="NCBI Taxonomy" id="7200"/>
    <lineage>
        <taxon>Eukaryota</taxon>
        <taxon>Metazoa</taxon>
        <taxon>Ecdysozoa</taxon>
        <taxon>Arthropoda</taxon>
        <taxon>Hexapoda</taxon>
        <taxon>Insecta</taxon>
        <taxon>Pterygota</taxon>
        <taxon>Neoptera</taxon>
        <taxon>Endopterygota</taxon>
        <taxon>Diptera</taxon>
        <taxon>Nematocera</taxon>
        <taxon>Psychodoidea</taxon>
        <taxon>Psychodidae</taxon>
        <taxon>Lutzomyia</taxon>
        <taxon>Lutzomyia</taxon>
    </lineage>
</organism>
<dbReference type="GO" id="GO:0003723">
    <property type="term" value="F:RNA binding"/>
    <property type="evidence" value="ECO:0007669"/>
    <property type="project" value="InterPro"/>
</dbReference>
<evidence type="ECO:0000259" key="9">
    <source>
        <dbReference type="Pfam" id="PF21238"/>
    </source>
</evidence>
<dbReference type="FunFam" id="3.30.70.2510:FF:000001">
    <property type="entry name" value="tRNA pseudouridine synthase Pus10"/>
    <property type="match status" value="1"/>
</dbReference>
<dbReference type="InterPro" id="IPR048741">
    <property type="entry name" value="Pus10-like_C"/>
</dbReference>
<sequence>MDQKEESLNCKIFNFLRKDGCCLICCLRYLKGHGKELLDVKSSLEKRGIVVPEDGQNVVHPCPCCLNLFSEHCLYETLCRIRKKDDFCKFFCEKFVLSFCLPVGLDIRQLITWMKLIGEFGDVISKDERMDTTPKDALRSILIPQICECLKAEYDREGVMITLTYRCEIDADESAALAKIKPECFQQKKENKKIKTELNRTAVEKYLVPSRLRQDEWEGILKIPQACEDSFVAVEITYTGPTVFVAGRYQKFSRELSQTPWILQGERMVMNSVQEIIEGSLVGYFTDRPMKESKICFSASGREDVDVRCLGRGRPFVLEITNSYISDISPVAGRAIEENIAKSGHVAVTHLQVVDRAEVVRIKEGEESKKKMYRALCLLESPATVEIMEKLNISEEFTVQQFTPIRVLHRRALMTRPRIIYSVKARLSKDHNCLLVIDIQTQAGTYVKELVHGEFGRTQPSLATIIGQKIDILSLDVTDIDLDWPKPVNYMH</sequence>